<evidence type="ECO:0000259" key="7">
    <source>
        <dbReference type="Pfam" id="PF00108"/>
    </source>
</evidence>
<dbReference type="RefSeq" id="XP_004039594.1">
    <property type="nucleotide sequence ID" value="XM_004039546.1"/>
</dbReference>
<feature type="domain" description="Thiolase N-terminal" evidence="7">
    <location>
        <begin position="57"/>
        <end position="309"/>
    </location>
</feature>
<evidence type="ECO:0000313" key="9">
    <source>
        <dbReference type="EMBL" id="EGR34290.1"/>
    </source>
</evidence>
<dbReference type="OrthoDB" id="5404651at2759"/>
<dbReference type="Gene3D" id="3.40.47.10">
    <property type="match status" value="1"/>
</dbReference>
<keyword evidence="10" id="KW-1185">Reference proteome</keyword>
<dbReference type="Proteomes" id="UP000008983">
    <property type="component" value="Unassembled WGS sequence"/>
</dbReference>
<protein>
    <recommendedName>
        <fullName evidence="11">Acetyl-CoA C-acetyltransferase</fullName>
    </recommendedName>
</protein>
<dbReference type="EMBL" id="GL983161">
    <property type="protein sequence ID" value="EGR34290.1"/>
    <property type="molecule type" value="Genomic_DNA"/>
</dbReference>
<dbReference type="PANTHER" id="PTHR18919">
    <property type="entry name" value="ACETYL-COA C-ACYLTRANSFERASE"/>
    <property type="match status" value="1"/>
</dbReference>
<dbReference type="InterPro" id="IPR020615">
    <property type="entry name" value="Thiolase_acyl_enz_int_AS"/>
</dbReference>
<evidence type="ECO:0000256" key="5">
    <source>
        <dbReference type="ARBA" id="ARBA00023315"/>
    </source>
</evidence>
<keyword evidence="2 6" id="KW-0808">Transferase</keyword>
<dbReference type="GO" id="GO:0006635">
    <property type="term" value="P:fatty acid beta-oxidation"/>
    <property type="evidence" value="ECO:0007669"/>
    <property type="project" value="TreeGrafter"/>
</dbReference>
<evidence type="ECO:0000313" key="10">
    <source>
        <dbReference type="Proteomes" id="UP000008983"/>
    </source>
</evidence>
<keyword evidence="5 6" id="KW-0012">Acyltransferase</keyword>
<dbReference type="NCBIfam" id="TIGR01930">
    <property type="entry name" value="AcCoA-C-Actrans"/>
    <property type="match status" value="1"/>
</dbReference>
<evidence type="ECO:0000256" key="2">
    <source>
        <dbReference type="ARBA" id="ARBA00022679"/>
    </source>
</evidence>
<dbReference type="FunCoup" id="G0QKG7">
    <property type="interactions" value="167"/>
</dbReference>
<dbReference type="GeneID" id="14910481"/>
<accession>G0QKG7</accession>
<dbReference type="AlphaFoldDB" id="G0QKG7"/>
<dbReference type="PROSITE" id="PS00737">
    <property type="entry name" value="THIOLASE_2"/>
    <property type="match status" value="1"/>
</dbReference>
<reference evidence="9 10" key="1">
    <citation type="submission" date="2011-07" db="EMBL/GenBank/DDBJ databases">
        <authorList>
            <person name="Coyne R."/>
            <person name="Brami D."/>
            <person name="Johnson J."/>
            <person name="Hostetler J."/>
            <person name="Hannick L."/>
            <person name="Clark T."/>
            <person name="Cassidy-Hanley D."/>
            <person name="Inman J."/>
        </authorList>
    </citation>
    <scope>NUCLEOTIDE SEQUENCE [LARGE SCALE GENOMIC DNA]</scope>
    <source>
        <strain evidence="9 10">G5</strain>
    </source>
</reference>
<dbReference type="InterPro" id="IPR020617">
    <property type="entry name" value="Thiolase_C"/>
</dbReference>
<comment type="similarity">
    <text evidence="1 6">Belongs to the thiolase-like superfamily. Thiolase family.</text>
</comment>
<dbReference type="eggNOG" id="KOG1390">
    <property type="taxonomic scope" value="Eukaryota"/>
</dbReference>
<evidence type="ECO:0008006" key="11">
    <source>
        <dbReference type="Google" id="ProtNLM"/>
    </source>
</evidence>
<feature type="domain" description="Thiolase C-terminal" evidence="8">
    <location>
        <begin position="317"/>
        <end position="406"/>
    </location>
</feature>
<sequence length="416" mass="46370">MRVCRMSIIVAFMHQMRKHMQKNITQYSSQTKRNQIAVNLYLTTVHIRRQEYQRYPVYIVATKRTPIGSLNGSLSSLRCPELALLTIKGAIEQINLNPTLIDEVILGNVCSSGEGQNLARQAALLAGLPSNIPCTNVNKVCASGMKSVMFGCQSIQLGQSEIVVCGGFESMSNVPFYVPNYRKGHSFGNQTLIDGLQYDGLTNFYDNKAMGYCAEKTAKDFNINREENDQFCHESYEKALKAQKNELFKDEIIPIKVKDQIINQDQEPQKYNKNKISQLKPVFTQEGTITAANASKINDGSCIIILMSQNKMNELKLKPLAQILSYADAEVEPVDFCIAPAKSGQKALYQANLQLSQVDYFEFNEAFATTVLANIRLLKINQNRVNVNGGGVALGHPIGMSGARMIQIGFFIKVKQ</sequence>
<dbReference type="PIRSF" id="PIRSF000429">
    <property type="entry name" value="Ac-CoA_Ac_transf"/>
    <property type="match status" value="1"/>
</dbReference>
<organism evidence="9 10">
    <name type="scientific">Ichthyophthirius multifiliis</name>
    <name type="common">White spot disease agent</name>
    <name type="synonym">Ich</name>
    <dbReference type="NCBI Taxonomy" id="5932"/>
    <lineage>
        <taxon>Eukaryota</taxon>
        <taxon>Sar</taxon>
        <taxon>Alveolata</taxon>
        <taxon>Ciliophora</taxon>
        <taxon>Intramacronucleata</taxon>
        <taxon>Oligohymenophorea</taxon>
        <taxon>Hymenostomatida</taxon>
        <taxon>Ophryoglenina</taxon>
        <taxon>Ichthyophthirius</taxon>
    </lineage>
</organism>
<gene>
    <name evidence="9" type="ORF">IMG5_017640</name>
</gene>
<dbReference type="Pfam" id="PF00108">
    <property type="entry name" value="Thiolase_N"/>
    <property type="match status" value="1"/>
</dbReference>
<dbReference type="InterPro" id="IPR016039">
    <property type="entry name" value="Thiolase-like"/>
</dbReference>
<dbReference type="InterPro" id="IPR020613">
    <property type="entry name" value="Thiolase_CS"/>
</dbReference>
<evidence type="ECO:0000256" key="6">
    <source>
        <dbReference type="RuleBase" id="RU003557"/>
    </source>
</evidence>
<dbReference type="InParanoid" id="G0QKG7"/>
<evidence type="ECO:0000256" key="3">
    <source>
        <dbReference type="ARBA" id="ARBA00022723"/>
    </source>
</evidence>
<evidence type="ECO:0000256" key="4">
    <source>
        <dbReference type="ARBA" id="ARBA00022958"/>
    </source>
</evidence>
<dbReference type="GO" id="GO:0046872">
    <property type="term" value="F:metal ion binding"/>
    <property type="evidence" value="ECO:0007669"/>
    <property type="project" value="UniProtKB-KW"/>
</dbReference>
<dbReference type="InterPro" id="IPR020616">
    <property type="entry name" value="Thiolase_N"/>
</dbReference>
<dbReference type="STRING" id="857967.G0QKG7"/>
<dbReference type="GO" id="GO:0003985">
    <property type="term" value="F:acetyl-CoA C-acetyltransferase activity"/>
    <property type="evidence" value="ECO:0007669"/>
    <property type="project" value="TreeGrafter"/>
</dbReference>
<dbReference type="Pfam" id="PF02803">
    <property type="entry name" value="Thiolase_C"/>
    <property type="match status" value="1"/>
</dbReference>
<name>G0QKG7_ICHMU</name>
<evidence type="ECO:0000259" key="8">
    <source>
        <dbReference type="Pfam" id="PF02803"/>
    </source>
</evidence>
<dbReference type="OMA" id="EPMRPGT"/>
<dbReference type="PROSITE" id="PS00098">
    <property type="entry name" value="THIOLASE_1"/>
    <property type="match status" value="1"/>
</dbReference>
<keyword evidence="3" id="KW-0479">Metal-binding</keyword>
<dbReference type="CDD" id="cd00751">
    <property type="entry name" value="thiolase"/>
    <property type="match status" value="1"/>
</dbReference>
<dbReference type="InterPro" id="IPR002155">
    <property type="entry name" value="Thiolase"/>
</dbReference>
<dbReference type="PANTHER" id="PTHR18919:SF156">
    <property type="entry name" value="ACETYL-COA ACETYLTRANSFERASE, MITOCHONDRIAL"/>
    <property type="match status" value="1"/>
</dbReference>
<keyword evidence="4" id="KW-0630">Potassium</keyword>
<dbReference type="SUPFAM" id="SSF53901">
    <property type="entry name" value="Thiolase-like"/>
    <property type="match status" value="2"/>
</dbReference>
<proteinExistence type="inferred from homology"/>
<dbReference type="GO" id="GO:0005739">
    <property type="term" value="C:mitochondrion"/>
    <property type="evidence" value="ECO:0007669"/>
    <property type="project" value="TreeGrafter"/>
</dbReference>
<evidence type="ECO:0000256" key="1">
    <source>
        <dbReference type="ARBA" id="ARBA00010982"/>
    </source>
</evidence>